<proteinExistence type="predicted"/>
<comment type="caution">
    <text evidence="4">The sequence shown here is derived from an EMBL/GenBank/DDBJ whole genome shotgun (WGS) entry which is preliminary data.</text>
</comment>
<feature type="chain" id="PRO_5040945605" evidence="3">
    <location>
        <begin position="16"/>
        <end position="460"/>
    </location>
</feature>
<evidence type="ECO:0000313" key="5">
    <source>
        <dbReference type="Proteomes" id="UP001165082"/>
    </source>
</evidence>
<feature type="transmembrane region" description="Helical" evidence="2">
    <location>
        <begin position="41"/>
        <end position="64"/>
    </location>
</feature>
<dbReference type="AlphaFoldDB" id="A0A9W6ZML9"/>
<keyword evidence="2" id="KW-1133">Transmembrane helix</keyword>
<keyword evidence="2" id="KW-0472">Membrane</keyword>
<reference evidence="4" key="1">
    <citation type="submission" date="2022-07" db="EMBL/GenBank/DDBJ databases">
        <title>Genome analysis of Parmales, a sister group of diatoms, reveals the evolutionary specialization of diatoms from phago-mixotrophs to photoautotrophs.</title>
        <authorList>
            <person name="Ban H."/>
            <person name="Sato S."/>
            <person name="Yoshikawa S."/>
            <person name="Kazumasa Y."/>
            <person name="Nakamura Y."/>
            <person name="Ichinomiya M."/>
            <person name="Saitoh K."/>
            <person name="Sato N."/>
            <person name="Blanc-Mathieu R."/>
            <person name="Endo H."/>
            <person name="Kuwata A."/>
            <person name="Ogata H."/>
        </authorList>
    </citation>
    <scope>NUCLEOTIDE SEQUENCE</scope>
</reference>
<dbReference type="Proteomes" id="UP001165082">
    <property type="component" value="Unassembled WGS sequence"/>
</dbReference>
<feature type="transmembrane region" description="Helical" evidence="2">
    <location>
        <begin position="123"/>
        <end position="141"/>
    </location>
</feature>
<feature type="region of interest" description="Disordered" evidence="1">
    <location>
        <begin position="409"/>
        <end position="460"/>
    </location>
</feature>
<feature type="transmembrane region" description="Helical" evidence="2">
    <location>
        <begin position="147"/>
        <end position="165"/>
    </location>
</feature>
<evidence type="ECO:0000256" key="1">
    <source>
        <dbReference type="SAM" id="MobiDB-lite"/>
    </source>
</evidence>
<evidence type="ECO:0000313" key="4">
    <source>
        <dbReference type="EMBL" id="GMH53783.1"/>
    </source>
</evidence>
<sequence>MLFAILVLQTSVSAGLQDVASNGTRGRGGGKKRKNTMVRRGGFALLTSSISFLVMELTITLSILEPSYSDVNIMFHYVFRIALSCCTFFTIPALFILPICWVETIVMSKKLKKKAAYSKSKRFLIFLQCLICLTVCILSGMGWFKAVNFLVTLTVLVSGILHLWAKRMLIAEASDIISAGHQEVLHMTINRLWAVCVFNLTCVAGYAKTADIRDYGVYRMNPTFLSGNFLSIVLLQLNTVRYLRYLLRNNLKPSPFLLEGRLWSYLESITDKNVKKVTFEVEVTEADGSRGNGRRLSRMGKVSFSSNHKPSFASDSRTSSLSQQSSISDGGRTTTVITDSPVRKKSFTSRVRSKIKQLSALKAEPRYSDGTAKVYKDWKKKLDESENFEKTPNPLNNNNRKNRAKLFAARSSVSVKRRSNNSKPPLTKAISDIKEEDEEEHRTSTASTSTGTGTPSDVQI</sequence>
<dbReference type="OrthoDB" id="10457794at2759"/>
<keyword evidence="5" id="KW-1185">Reference proteome</keyword>
<feature type="transmembrane region" description="Helical" evidence="2">
    <location>
        <begin position="76"/>
        <end position="102"/>
    </location>
</feature>
<gene>
    <name evidence="4" type="ORF">TrRE_jg83</name>
</gene>
<accession>A0A9W6ZML9</accession>
<dbReference type="EMBL" id="BRXZ01006001">
    <property type="protein sequence ID" value="GMH53783.1"/>
    <property type="molecule type" value="Genomic_DNA"/>
</dbReference>
<feature type="compositionally biased region" description="Low complexity" evidence="1">
    <location>
        <begin position="314"/>
        <end position="328"/>
    </location>
</feature>
<feature type="compositionally biased region" description="Low complexity" evidence="1">
    <location>
        <begin position="444"/>
        <end position="460"/>
    </location>
</feature>
<evidence type="ECO:0000256" key="2">
    <source>
        <dbReference type="SAM" id="Phobius"/>
    </source>
</evidence>
<feature type="signal peptide" evidence="3">
    <location>
        <begin position="1"/>
        <end position="15"/>
    </location>
</feature>
<organism evidence="4 5">
    <name type="scientific">Triparma retinervis</name>
    <dbReference type="NCBI Taxonomy" id="2557542"/>
    <lineage>
        <taxon>Eukaryota</taxon>
        <taxon>Sar</taxon>
        <taxon>Stramenopiles</taxon>
        <taxon>Ochrophyta</taxon>
        <taxon>Bolidophyceae</taxon>
        <taxon>Parmales</taxon>
        <taxon>Triparmaceae</taxon>
        <taxon>Triparma</taxon>
    </lineage>
</organism>
<evidence type="ECO:0000256" key="3">
    <source>
        <dbReference type="SAM" id="SignalP"/>
    </source>
</evidence>
<keyword evidence="2" id="KW-0812">Transmembrane</keyword>
<keyword evidence="3" id="KW-0732">Signal</keyword>
<feature type="region of interest" description="Disordered" evidence="1">
    <location>
        <begin position="288"/>
        <end position="348"/>
    </location>
</feature>
<name>A0A9W6ZML9_9STRA</name>
<protein>
    <submittedName>
        <fullName evidence="4">Uncharacterized protein</fullName>
    </submittedName>
</protein>